<dbReference type="SMART" id="SM00046">
    <property type="entry name" value="DAGKc"/>
    <property type="match status" value="1"/>
</dbReference>
<evidence type="ECO:0000256" key="7">
    <source>
        <dbReference type="ARBA" id="ARBA00022777"/>
    </source>
</evidence>
<dbReference type="SMART" id="SM00109">
    <property type="entry name" value="C1"/>
    <property type="match status" value="2"/>
</dbReference>
<dbReference type="PANTHER" id="PTHR11255">
    <property type="entry name" value="DIACYLGLYCEROL KINASE"/>
    <property type="match status" value="1"/>
</dbReference>
<gene>
    <name evidence="14" type="ORF">g.40029</name>
</gene>
<dbReference type="GO" id="GO:0004143">
    <property type="term" value="F:ATP-dependent diacylglycerol kinase activity"/>
    <property type="evidence" value="ECO:0007669"/>
    <property type="project" value="UniProtKB-EC"/>
</dbReference>
<dbReference type="Gene3D" id="3.40.50.10330">
    <property type="entry name" value="Probable inorganic polyphosphate/atp-NAD kinase, domain 1"/>
    <property type="match status" value="1"/>
</dbReference>
<dbReference type="Gene3D" id="3.30.60.20">
    <property type="match status" value="1"/>
</dbReference>
<dbReference type="PROSITE" id="PS50146">
    <property type="entry name" value="DAGK"/>
    <property type="match status" value="1"/>
</dbReference>
<sequence length="525" mass="58889">MWSIEWNDGFGLLYTLLITITIIVLCMKIFKYFSSNLHIPIRNFTSHNWKNICLLNKSCYCNKCEELLIDDAFCCDCCGVCAHTTCIKTVNKLQKCKSITTFDKGPMKHHWVKGILEVSLHCEVCEEECGIDSAAKDLKCCWCHRNVHATCQLKLGEICDFGKFRSLIVPPSSVQLIKKKPGISQKYLITKVVPPSWPNWSPLVVIANCKSGNKDGDVILSCFRHLLNPVQVIDLSERPPEAALEWCHLLSPIAPYILVAGGDGTIGWVLSTIQKMKLDPVPSVAVVPLGTGNDLSRVLGWGSEYSTSTSGPAIMEMIQRAKVVPLDRWKLDINTQSTIYRPQHHHALHMYNYVSIGVDAQVTLDFHKTRESKFYIFSSRIFNKLLYLCFGTQQVVGRECQGLENYIEVFLDGKEVELPEIESVVILNIPSWGAGVNLWPMCSVEGDREENISDGYLEVVAIHSSFHIAQLQVGLSQPHRLGQASHVKIKLKDKSAMQVDGEPWVQLPGEINISHVNQAALLKLD</sequence>
<dbReference type="InterPro" id="IPR002219">
    <property type="entry name" value="PKC_DAG/PE"/>
</dbReference>
<dbReference type="Gene3D" id="2.60.200.40">
    <property type="match status" value="1"/>
</dbReference>
<evidence type="ECO:0000259" key="12">
    <source>
        <dbReference type="PROSITE" id="PS50081"/>
    </source>
</evidence>
<evidence type="ECO:0000256" key="2">
    <source>
        <dbReference type="ARBA" id="ARBA00009280"/>
    </source>
</evidence>
<dbReference type="CDD" id="cd20801">
    <property type="entry name" value="C1_DGKepsilon_typeIII_rpt1"/>
    <property type="match status" value="1"/>
</dbReference>
<dbReference type="GO" id="GO:0007200">
    <property type="term" value="P:phospholipase C-activating G protein-coupled receptor signaling pathway"/>
    <property type="evidence" value="ECO:0007669"/>
    <property type="project" value="InterPro"/>
</dbReference>
<keyword evidence="6 10" id="KW-0547">Nucleotide-binding</keyword>
<feature type="domain" description="DAGKc" evidence="13">
    <location>
        <begin position="198"/>
        <end position="335"/>
    </location>
</feature>
<proteinExistence type="inferred from homology"/>
<keyword evidence="11" id="KW-0472">Membrane</keyword>
<dbReference type="EMBL" id="GEDC01029699">
    <property type="protein sequence ID" value="JAS07599.1"/>
    <property type="molecule type" value="Transcribed_RNA"/>
</dbReference>
<dbReference type="GO" id="GO:0005524">
    <property type="term" value="F:ATP binding"/>
    <property type="evidence" value="ECO:0007669"/>
    <property type="project" value="UniProtKB-KW"/>
</dbReference>
<evidence type="ECO:0000313" key="14">
    <source>
        <dbReference type="EMBL" id="JAS07599.1"/>
    </source>
</evidence>
<evidence type="ECO:0000256" key="11">
    <source>
        <dbReference type="SAM" id="Phobius"/>
    </source>
</evidence>
<organism evidence="14">
    <name type="scientific">Clastoptera arizonana</name>
    <name type="common">Arizona spittle bug</name>
    <dbReference type="NCBI Taxonomy" id="38151"/>
    <lineage>
        <taxon>Eukaryota</taxon>
        <taxon>Metazoa</taxon>
        <taxon>Ecdysozoa</taxon>
        <taxon>Arthropoda</taxon>
        <taxon>Hexapoda</taxon>
        <taxon>Insecta</taxon>
        <taxon>Pterygota</taxon>
        <taxon>Neoptera</taxon>
        <taxon>Paraneoptera</taxon>
        <taxon>Hemiptera</taxon>
        <taxon>Auchenorrhyncha</taxon>
        <taxon>Cercopoidea</taxon>
        <taxon>Clastopteridae</taxon>
        <taxon>Clastoptera</taxon>
    </lineage>
</organism>
<evidence type="ECO:0000256" key="8">
    <source>
        <dbReference type="ARBA" id="ARBA00022833"/>
    </source>
</evidence>
<accession>A0A1B6C2W1</accession>
<dbReference type="PANTHER" id="PTHR11255:SF118">
    <property type="entry name" value="DIACYLGLYCEROL KINASE EPSILON"/>
    <property type="match status" value="1"/>
</dbReference>
<evidence type="ECO:0000256" key="5">
    <source>
        <dbReference type="ARBA" id="ARBA00022737"/>
    </source>
</evidence>
<dbReference type="SUPFAM" id="SSF111331">
    <property type="entry name" value="NAD kinase/diacylglycerol kinase-like"/>
    <property type="match status" value="1"/>
</dbReference>
<evidence type="ECO:0000256" key="10">
    <source>
        <dbReference type="RuleBase" id="RU361128"/>
    </source>
</evidence>
<dbReference type="InterPro" id="IPR017438">
    <property type="entry name" value="ATP-NAD_kinase_N"/>
</dbReference>
<evidence type="ECO:0000259" key="13">
    <source>
        <dbReference type="PROSITE" id="PS50146"/>
    </source>
</evidence>
<keyword evidence="11" id="KW-0812">Transmembrane</keyword>
<comment type="catalytic activity">
    <reaction evidence="1 10">
        <text>a 1,2-diacyl-sn-glycerol + ATP = a 1,2-diacyl-sn-glycero-3-phosphate + ADP + H(+)</text>
        <dbReference type="Rhea" id="RHEA:10272"/>
        <dbReference type="ChEBI" id="CHEBI:15378"/>
        <dbReference type="ChEBI" id="CHEBI:17815"/>
        <dbReference type="ChEBI" id="CHEBI:30616"/>
        <dbReference type="ChEBI" id="CHEBI:58608"/>
        <dbReference type="ChEBI" id="CHEBI:456216"/>
        <dbReference type="EC" id="2.7.1.107"/>
    </reaction>
</comment>
<dbReference type="InterPro" id="IPR016064">
    <property type="entry name" value="NAD/diacylglycerol_kinase_sf"/>
</dbReference>
<keyword evidence="11" id="KW-1133">Transmembrane helix</keyword>
<dbReference type="PROSITE" id="PS50081">
    <property type="entry name" value="ZF_DAG_PE_2"/>
    <property type="match status" value="2"/>
</dbReference>
<keyword evidence="9 10" id="KW-0067">ATP-binding</keyword>
<keyword evidence="4" id="KW-0479">Metal-binding</keyword>
<dbReference type="InterPro" id="IPR046349">
    <property type="entry name" value="C1-like_sf"/>
</dbReference>
<dbReference type="SUPFAM" id="SSF57889">
    <property type="entry name" value="Cysteine-rich domain"/>
    <property type="match status" value="1"/>
</dbReference>
<name>A0A1B6C2W1_9HEMI</name>
<dbReference type="InterPro" id="IPR037607">
    <property type="entry name" value="DGK"/>
</dbReference>
<feature type="transmembrane region" description="Helical" evidence="11">
    <location>
        <begin position="12"/>
        <end position="30"/>
    </location>
</feature>
<dbReference type="Pfam" id="PF00609">
    <property type="entry name" value="DAGK_acc"/>
    <property type="match status" value="1"/>
</dbReference>
<feature type="domain" description="Phorbol-ester/DAG-type" evidence="12">
    <location>
        <begin position="108"/>
        <end position="159"/>
    </location>
</feature>
<dbReference type="EC" id="2.7.1.107" evidence="10"/>
<feature type="domain" description="Phorbol-ester/DAG-type" evidence="12">
    <location>
        <begin position="46"/>
        <end position="96"/>
    </location>
</feature>
<evidence type="ECO:0000256" key="4">
    <source>
        <dbReference type="ARBA" id="ARBA00022723"/>
    </source>
</evidence>
<dbReference type="SMART" id="SM00045">
    <property type="entry name" value="DAGKa"/>
    <property type="match status" value="1"/>
</dbReference>
<evidence type="ECO:0000256" key="9">
    <source>
        <dbReference type="ARBA" id="ARBA00022840"/>
    </source>
</evidence>
<dbReference type="GO" id="GO:0046872">
    <property type="term" value="F:metal ion binding"/>
    <property type="evidence" value="ECO:0007669"/>
    <property type="project" value="UniProtKB-KW"/>
</dbReference>
<protein>
    <recommendedName>
        <fullName evidence="10">Diacylglycerol kinase</fullName>
        <shortName evidence="10">DAG kinase</shortName>
        <ecNumber evidence="10">2.7.1.107</ecNumber>
    </recommendedName>
</protein>
<dbReference type="GO" id="GO:0016020">
    <property type="term" value="C:membrane"/>
    <property type="evidence" value="ECO:0007669"/>
    <property type="project" value="TreeGrafter"/>
</dbReference>
<reference evidence="14" key="1">
    <citation type="submission" date="2015-12" db="EMBL/GenBank/DDBJ databases">
        <title>De novo transcriptome assembly of four potential Pierce s Disease insect vectors from Arizona vineyards.</title>
        <authorList>
            <person name="Tassone E.E."/>
        </authorList>
    </citation>
    <scope>NUCLEOTIDE SEQUENCE</scope>
</reference>
<evidence type="ECO:0000256" key="3">
    <source>
        <dbReference type="ARBA" id="ARBA00022679"/>
    </source>
</evidence>
<evidence type="ECO:0000256" key="6">
    <source>
        <dbReference type="ARBA" id="ARBA00022741"/>
    </source>
</evidence>
<dbReference type="FunFam" id="2.60.200.40:FF:000019">
    <property type="entry name" value="Diacylglycerol kinase"/>
    <property type="match status" value="1"/>
</dbReference>
<evidence type="ECO:0000256" key="1">
    <source>
        <dbReference type="ARBA" id="ARBA00001383"/>
    </source>
</evidence>
<comment type="similarity">
    <text evidence="2 10">Belongs to the eukaryotic diacylglycerol kinase family.</text>
</comment>
<dbReference type="PROSITE" id="PS00479">
    <property type="entry name" value="ZF_DAG_PE_1"/>
    <property type="match status" value="1"/>
</dbReference>
<keyword evidence="7 10" id="KW-0418">Kinase</keyword>
<keyword evidence="8" id="KW-0862">Zinc</keyword>
<dbReference type="InterPro" id="IPR001206">
    <property type="entry name" value="Diacylglycerol_kinase_cat_dom"/>
</dbReference>
<dbReference type="AlphaFoldDB" id="A0A1B6C2W1"/>
<keyword evidence="3 10" id="KW-0808">Transferase</keyword>
<dbReference type="Pfam" id="PF00781">
    <property type="entry name" value="DAGK_cat"/>
    <property type="match status" value="1"/>
</dbReference>
<dbReference type="InterPro" id="IPR000756">
    <property type="entry name" value="Diacylglycerol_kin_accessory"/>
</dbReference>
<keyword evidence="5" id="KW-0677">Repeat</keyword>